<dbReference type="AlphaFoldDB" id="A0A4Z2IJH8"/>
<dbReference type="Proteomes" id="UP000314294">
    <property type="component" value="Unassembled WGS sequence"/>
</dbReference>
<accession>A0A4Z2IJH8</accession>
<evidence type="ECO:0000313" key="2">
    <source>
        <dbReference type="Proteomes" id="UP000314294"/>
    </source>
</evidence>
<comment type="caution">
    <text evidence="1">The sequence shown here is derived from an EMBL/GenBank/DDBJ whole genome shotgun (WGS) entry which is preliminary data.</text>
</comment>
<dbReference type="EMBL" id="SRLO01000078">
    <property type="protein sequence ID" value="TNN77947.1"/>
    <property type="molecule type" value="Genomic_DNA"/>
</dbReference>
<organism evidence="1 2">
    <name type="scientific">Liparis tanakae</name>
    <name type="common">Tanaka's snailfish</name>
    <dbReference type="NCBI Taxonomy" id="230148"/>
    <lineage>
        <taxon>Eukaryota</taxon>
        <taxon>Metazoa</taxon>
        <taxon>Chordata</taxon>
        <taxon>Craniata</taxon>
        <taxon>Vertebrata</taxon>
        <taxon>Euteleostomi</taxon>
        <taxon>Actinopterygii</taxon>
        <taxon>Neopterygii</taxon>
        <taxon>Teleostei</taxon>
        <taxon>Neoteleostei</taxon>
        <taxon>Acanthomorphata</taxon>
        <taxon>Eupercaria</taxon>
        <taxon>Perciformes</taxon>
        <taxon>Cottioidei</taxon>
        <taxon>Cottales</taxon>
        <taxon>Liparidae</taxon>
        <taxon>Liparis</taxon>
    </lineage>
</organism>
<sequence length="239" mass="26008">MFSWPVLWGSSRSRAWASIHRPVAGTLTPSVSVSSLVTASPADSSVVFSSDGVAPSAVNLQSSERLDRVRGTFRGFLNVTSTMIGSVGTERWPYTKQVTLWKKKIVTPDWLASVGMSEHQVRSKGRGSRGALTLGHSQWEAQVVCLAVQAALGGLESCWDNPPVGCSHQLFLQVAPHDCQVLVILLVQRHMSGCLLFTCRHQRYSLRKAPCCVAVCLLSLVRICLKAVTAFSGWLSVKD</sequence>
<gene>
    <name evidence="1" type="ORF">EYF80_011870</name>
</gene>
<reference evidence="1 2" key="1">
    <citation type="submission" date="2019-03" db="EMBL/GenBank/DDBJ databases">
        <title>First draft genome of Liparis tanakae, snailfish: a comprehensive survey of snailfish specific genes.</title>
        <authorList>
            <person name="Kim W."/>
            <person name="Song I."/>
            <person name="Jeong J.-H."/>
            <person name="Kim D."/>
            <person name="Kim S."/>
            <person name="Ryu S."/>
            <person name="Song J.Y."/>
            <person name="Lee S.K."/>
        </authorList>
    </citation>
    <scope>NUCLEOTIDE SEQUENCE [LARGE SCALE GENOMIC DNA]</scope>
    <source>
        <tissue evidence="1">Muscle</tissue>
    </source>
</reference>
<evidence type="ECO:0000313" key="1">
    <source>
        <dbReference type="EMBL" id="TNN77947.1"/>
    </source>
</evidence>
<keyword evidence="2" id="KW-1185">Reference proteome</keyword>
<proteinExistence type="predicted"/>
<protein>
    <submittedName>
        <fullName evidence="1">Uncharacterized protein</fullName>
    </submittedName>
</protein>
<name>A0A4Z2IJH8_9TELE</name>